<dbReference type="FunFam" id="3.40.190.80:FF:000011">
    <property type="entry name" value="Fructose-1,6-bisphosphatase class 1"/>
    <property type="match status" value="1"/>
</dbReference>
<comment type="cofactor">
    <cofactor evidence="9">
        <name>Mg(2+)</name>
        <dbReference type="ChEBI" id="CHEBI:18420"/>
    </cofactor>
    <text evidence="9">Binds 2 magnesium ions per subunit.</text>
</comment>
<evidence type="ECO:0000313" key="13">
    <source>
        <dbReference type="EMBL" id="KDR42464.1"/>
    </source>
</evidence>
<dbReference type="CDD" id="cd00354">
    <property type="entry name" value="FBPase"/>
    <property type="match status" value="1"/>
</dbReference>
<dbReference type="GO" id="GO:0030388">
    <property type="term" value="P:fructose 1,6-bisphosphate metabolic process"/>
    <property type="evidence" value="ECO:0007669"/>
    <property type="project" value="TreeGrafter"/>
</dbReference>
<accession>A0A069PRG6</accession>
<dbReference type="Pfam" id="PF00316">
    <property type="entry name" value="FBPase"/>
    <property type="match status" value="1"/>
</dbReference>
<dbReference type="Pfam" id="PF18913">
    <property type="entry name" value="FBPase_C"/>
    <property type="match status" value="1"/>
</dbReference>
<evidence type="ECO:0000256" key="4">
    <source>
        <dbReference type="ARBA" id="ARBA00022723"/>
    </source>
</evidence>
<feature type="binding site" evidence="9">
    <location>
        <position position="119"/>
    </location>
    <ligand>
        <name>Mg(2+)</name>
        <dbReference type="ChEBI" id="CHEBI:18420"/>
        <label>1</label>
    </ligand>
</feature>
<dbReference type="Gene3D" id="3.30.540.10">
    <property type="entry name" value="Fructose-1,6-Bisphosphatase, subunit A, domain 1"/>
    <property type="match status" value="1"/>
</dbReference>
<sequence length="362" mass="39203">MHERHMTLPEFLAGQLRETVDETDRSGLQALLQDIAGAVRAVTSIVARGALGHHGGVDGGADGQGEERKHLELAANAIFVAMCERNACVAGLVSEATNIARETGPGGARGEYLVVLDPLDRSSNTGLNVAVGSIFSVLRRRAGQPVSDGAFLCNGREQLAAGYAIYGPSTMLVLTVGLGTHGFTLDRDAGAFLLTHPFIRIPSPATELSINAANERFWEPPVLRYVRECRAGSAGERQQDFSARWVASMVVDVHRLLMRGGVYLQPRDRHRAIHSGGLRLLHEANPMAFIVEQAGGLASTGRGRILDAVPDALHDHVPAILGSKAEVERLERYHREYDSGVDKPFVSPLFNERSLFRPEARI</sequence>
<dbReference type="EMBL" id="JFHC01000016">
    <property type="protein sequence ID" value="KDR42464.1"/>
    <property type="molecule type" value="Genomic_DNA"/>
</dbReference>
<evidence type="ECO:0000256" key="10">
    <source>
        <dbReference type="RuleBase" id="RU000508"/>
    </source>
</evidence>
<dbReference type="STRING" id="60547.GCA_000751215_05465"/>
<evidence type="ECO:0000313" key="14">
    <source>
        <dbReference type="Proteomes" id="UP000027466"/>
    </source>
</evidence>
<keyword evidence="4 9" id="KW-0479">Metal-binding</keyword>
<feature type="binding site" evidence="9">
    <location>
        <position position="283"/>
    </location>
    <ligand>
        <name>Mg(2+)</name>
        <dbReference type="ChEBI" id="CHEBI:18420"/>
        <label>2</label>
    </ligand>
</feature>
<feature type="binding site" evidence="9">
    <location>
        <position position="95"/>
    </location>
    <ligand>
        <name>Mg(2+)</name>
        <dbReference type="ChEBI" id="CHEBI:18420"/>
        <label>1</label>
    </ligand>
</feature>
<dbReference type="InterPro" id="IPR044015">
    <property type="entry name" value="FBPase_C_dom"/>
</dbReference>
<evidence type="ECO:0000256" key="2">
    <source>
        <dbReference type="ARBA" id="ARBA00010941"/>
    </source>
</evidence>
<reference evidence="13 14" key="1">
    <citation type="submission" date="2014-03" db="EMBL/GenBank/DDBJ databases">
        <title>Draft Genome Sequences of Four Burkholderia Strains.</title>
        <authorList>
            <person name="Liu X.Y."/>
            <person name="Li C.X."/>
            <person name="Xu J.H."/>
        </authorList>
    </citation>
    <scope>NUCLEOTIDE SEQUENCE [LARGE SCALE GENOMIC DNA]</scope>
    <source>
        <strain evidence="13 14">DSM 50014</strain>
    </source>
</reference>
<dbReference type="AlphaFoldDB" id="A0A069PRG6"/>
<protein>
    <recommendedName>
        <fullName evidence="9">Fructose-1,6-bisphosphatase class 1</fullName>
        <shortName evidence="9">FBPase class 1</shortName>
        <ecNumber evidence="9">3.1.3.11</ecNumber>
    </recommendedName>
    <alternativeName>
        <fullName evidence="9">D-fructose-1,6-bisphosphate 1-phosphohydrolase class 1</fullName>
    </alternativeName>
</protein>
<name>A0A069PRG6_9BURK</name>
<dbReference type="GO" id="GO:0006002">
    <property type="term" value="P:fructose 6-phosphate metabolic process"/>
    <property type="evidence" value="ECO:0007669"/>
    <property type="project" value="TreeGrafter"/>
</dbReference>
<keyword evidence="14" id="KW-1185">Reference proteome</keyword>
<dbReference type="RefSeq" id="WP_035937786.1">
    <property type="nucleotide sequence ID" value="NZ_CADFFX010000022.1"/>
</dbReference>
<dbReference type="GO" id="GO:0005829">
    <property type="term" value="C:cytosol"/>
    <property type="evidence" value="ECO:0007669"/>
    <property type="project" value="TreeGrafter"/>
</dbReference>
<dbReference type="InterPro" id="IPR028343">
    <property type="entry name" value="FBPtase"/>
</dbReference>
<dbReference type="SUPFAM" id="SSF56655">
    <property type="entry name" value="Carbohydrate phosphatase"/>
    <property type="match status" value="1"/>
</dbReference>
<dbReference type="InterPro" id="IPR000146">
    <property type="entry name" value="FBPase_class-1"/>
</dbReference>
<gene>
    <name evidence="9" type="primary">fbp</name>
    <name evidence="13" type="ORF">BG61_08980</name>
</gene>
<dbReference type="InterPro" id="IPR033391">
    <property type="entry name" value="FBPase_N"/>
</dbReference>
<keyword evidence="6 9" id="KW-0460">Magnesium</keyword>
<comment type="caution">
    <text evidence="13">The sequence shown here is derived from an EMBL/GenBank/DDBJ whole genome shotgun (WGS) entry which is preliminary data.</text>
</comment>
<feature type="domain" description="Fructose-1-6-bisphosphatase class I N-terminal" evidence="11">
    <location>
        <begin position="6"/>
        <end position="197"/>
    </location>
</feature>
<dbReference type="GO" id="GO:0006094">
    <property type="term" value="P:gluconeogenesis"/>
    <property type="evidence" value="ECO:0007669"/>
    <property type="project" value="UniProtKB-UniRule"/>
</dbReference>
<feature type="binding site" evidence="9">
    <location>
        <position position="211"/>
    </location>
    <ligand>
        <name>substrate</name>
    </ligand>
</feature>
<dbReference type="GO" id="GO:0042132">
    <property type="term" value="F:fructose 1,6-bisphosphate 1-phosphatase activity"/>
    <property type="evidence" value="ECO:0007669"/>
    <property type="project" value="UniProtKB-UniRule"/>
</dbReference>
<proteinExistence type="inferred from homology"/>
<evidence type="ECO:0000256" key="1">
    <source>
        <dbReference type="ARBA" id="ARBA00001273"/>
    </source>
</evidence>
<evidence type="ECO:0000256" key="3">
    <source>
        <dbReference type="ARBA" id="ARBA00022490"/>
    </source>
</evidence>
<dbReference type="Gene3D" id="3.40.190.80">
    <property type="match status" value="1"/>
</dbReference>
<feature type="binding site" evidence="9">
    <location>
        <position position="120"/>
    </location>
    <ligand>
        <name>Mg(2+)</name>
        <dbReference type="ChEBI" id="CHEBI:18420"/>
        <label>2</label>
    </ligand>
</feature>
<dbReference type="GO" id="GO:0006000">
    <property type="term" value="P:fructose metabolic process"/>
    <property type="evidence" value="ECO:0007669"/>
    <property type="project" value="TreeGrafter"/>
</dbReference>
<keyword evidence="3 9" id="KW-0963">Cytoplasm</keyword>
<feature type="domain" description="Fructose-1-6-bisphosphatase class 1 C-terminal" evidence="12">
    <location>
        <begin position="201"/>
        <end position="334"/>
    </location>
</feature>
<feature type="binding site" evidence="9">
    <location>
        <position position="117"/>
    </location>
    <ligand>
        <name>Mg(2+)</name>
        <dbReference type="ChEBI" id="CHEBI:18420"/>
        <label>2</label>
    </ligand>
</feature>
<evidence type="ECO:0000256" key="8">
    <source>
        <dbReference type="ARBA" id="ARBA00024331"/>
    </source>
</evidence>
<organism evidence="13 14">
    <name type="scientific">Caballeronia glathei</name>
    <dbReference type="NCBI Taxonomy" id="60547"/>
    <lineage>
        <taxon>Bacteria</taxon>
        <taxon>Pseudomonadati</taxon>
        <taxon>Pseudomonadota</taxon>
        <taxon>Betaproteobacteria</taxon>
        <taxon>Burkholderiales</taxon>
        <taxon>Burkholderiaceae</taxon>
        <taxon>Caballeronia</taxon>
    </lineage>
</organism>
<evidence type="ECO:0000256" key="5">
    <source>
        <dbReference type="ARBA" id="ARBA00022801"/>
    </source>
</evidence>
<evidence type="ECO:0000259" key="12">
    <source>
        <dbReference type="Pfam" id="PF18913"/>
    </source>
</evidence>
<comment type="caution">
    <text evidence="9">Lacks conserved residue(s) required for the propagation of feature annotation.</text>
</comment>
<comment type="subunit">
    <text evidence="9">Homotetramer.</text>
</comment>
<evidence type="ECO:0000256" key="6">
    <source>
        <dbReference type="ARBA" id="ARBA00022842"/>
    </source>
</evidence>
<dbReference type="PRINTS" id="PR00115">
    <property type="entry name" value="F16BPHPHTASE"/>
</dbReference>
<keyword evidence="5 9" id="KW-0378">Hydrolase</keyword>
<comment type="subcellular location">
    <subcellularLocation>
        <location evidence="9">Cytoplasm</location>
    </subcellularLocation>
</comment>
<dbReference type="GO" id="GO:0005986">
    <property type="term" value="P:sucrose biosynthetic process"/>
    <property type="evidence" value="ECO:0007669"/>
    <property type="project" value="TreeGrafter"/>
</dbReference>
<dbReference type="PANTHER" id="PTHR11556:SF35">
    <property type="entry name" value="SEDOHEPTULOSE-1,7-BISPHOSPHATASE, CHLOROPLASTIC"/>
    <property type="match status" value="1"/>
</dbReference>
<dbReference type="Proteomes" id="UP000027466">
    <property type="component" value="Unassembled WGS sequence"/>
</dbReference>
<dbReference type="PANTHER" id="PTHR11556">
    <property type="entry name" value="FRUCTOSE-1,6-BISPHOSPHATASE-RELATED"/>
    <property type="match status" value="1"/>
</dbReference>
<evidence type="ECO:0000256" key="7">
    <source>
        <dbReference type="ARBA" id="ARBA00023277"/>
    </source>
</evidence>
<dbReference type="GO" id="GO:0000287">
    <property type="term" value="F:magnesium ion binding"/>
    <property type="evidence" value="ECO:0007669"/>
    <property type="project" value="UniProtKB-UniRule"/>
</dbReference>
<evidence type="ECO:0000259" key="11">
    <source>
        <dbReference type="Pfam" id="PF00316"/>
    </source>
</evidence>
<dbReference type="PIRSF" id="PIRSF000904">
    <property type="entry name" value="FBPtase_SBPase"/>
    <property type="match status" value="1"/>
</dbReference>
<dbReference type="PIRSF" id="PIRSF500210">
    <property type="entry name" value="FBPtase"/>
    <property type="match status" value="1"/>
</dbReference>
<feature type="binding site" evidence="9">
    <location>
        <position position="117"/>
    </location>
    <ligand>
        <name>Mg(2+)</name>
        <dbReference type="ChEBI" id="CHEBI:18420"/>
        <label>1</label>
    </ligand>
</feature>
<evidence type="ECO:0000256" key="9">
    <source>
        <dbReference type="HAMAP-Rule" id="MF_01855"/>
    </source>
</evidence>
<dbReference type="HAMAP" id="MF_01855">
    <property type="entry name" value="FBPase_class1"/>
    <property type="match status" value="1"/>
</dbReference>
<comment type="similarity">
    <text evidence="2 9 10">Belongs to the FBPase class 1 family.</text>
</comment>
<dbReference type="NCBIfam" id="NF006779">
    <property type="entry name" value="PRK09293.1-3"/>
    <property type="match status" value="1"/>
</dbReference>
<keyword evidence="7 9" id="KW-0119">Carbohydrate metabolism</keyword>
<comment type="pathway">
    <text evidence="8">Carbohydrate biosynthesis.</text>
</comment>
<dbReference type="EC" id="3.1.3.11" evidence="9"/>
<comment type="catalytic activity">
    <reaction evidence="1 9">
        <text>beta-D-fructose 1,6-bisphosphate + H2O = beta-D-fructose 6-phosphate + phosphate</text>
        <dbReference type="Rhea" id="RHEA:11064"/>
        <dbReference type="ChEBI" id="CHEBI:15377"/>
        <dbReference type="ChEBI" id="CHEBI:32966"/>
        <dbReference type="ChEBI" id="CHEBI:43474"/>
        <dbReference type="ChEBI" id="CHEBI:57634"/>
        <dbReference type="EC" id="3.1.3.11"/>
    </reaction>
</comment>